<dbReference type="Gene3D" id="3.30.420.40">
    <property type="match status" value="2"/>
</dbReference>
<dbReference type="STRING" id="1747903.ASR47_1003169"/>
<dbReference type="AlphaFoldDB" id="A0A1A7BXN4"/>
<dbReference type="InterPro" id="IPR018485">
    <property type="entry name" value="FGGY_C"/>
</dbReference>
<dbReference type="PIRSF" id="PIRSF000538">
    <property type="entry name" value="GlpK"/>
    <property type="match status" value="1"/>
</dbReference>
<feature type="domain" description="Carbohydrate kinase FGGY C-terminal" evidence="6">
    <location>
        <begin position="261"/>
        <end position="456"/>
    </location>
</feature>
<dbReference type="Pfam" id="PF00370">
    <property type="entry name" value="FGGY_N"/>
    <property type="match status" value="1"/>
</dbReference>
<reference evidence="7 8" key="1">
    <citation type="submission" date="2016-04" db="EMBL/GenBank/DDBJ databases">
        <title>Draft genome sequence of Janthinobacterium psychrotolerans sp. nov., isolated from freshwater sediments in Denmark.</title>
        <authorList>
            <person name="Gong X."/>
            <person name="Skrivergaard S."/>
            <person name="Korsgaard B.S."/>
            <person name="Schreiber L."/>
            <person name="Marshall I.P."/>
            <person name="Finster K."/>
            <person name="Schramm A."/>
        </authorList>
    </citation>
    <scope>NUCLEOTIDE SEQUENCE [LARGE SCALE GENOMIC DNA]</scope>
    <source>
        <strain evidence="7 8">S3-2</strain>
    </source>
</reference>
<evidence type="ECO:0000256" key="2">
    <source>
        <dbReference type="ARBA" id="ARBA00022679"/>
    </source>
</evidence>
<dbReference type="OrthoDB" id="9805576at2"/>
<dbReference type="InterPro" id="IPR018483">
    <property type="entry name" value="Carb_kinase_FGGY_CS"/>
</dbReference>
<comment type="caution">
    <text evidence="7">The sequence shown here is derived from an EMBL/GenBank/DDBJ whole genome shotgun (WGS) entry which is preliminary data.</text>
</comment>
<evidence type="ECO:0000256" key="4">
    <source>
        <dbReference type="RuleBase" id="RU003733"/>
    </source>
</evidence>
<dbReference type="InterPro" id="IPR018484">
    <property type="entry name" value="FGGY_N"/>
</dbReference>
<dbReference type="SUPFAM" id="SSF53067">
    <property type="entry name" value="Actin-like ATPase domain"/>
    <property type="match status" value="2"/>
</dbReference>
<evidence type="ECO:0000313" key="8">
    <source>
        <dbReference type="Proteomes" id="UP000092713"/>
    </source>
</evidence>
<dbReference type="CDD" id="cd07804">
    <property type="entry name" value="ASKHA_NBD_FGGY_RrXK-like"/>
    <property type="match status" value="1"/>
</dbReference>
<evidence type="ECO:0000313" key="7">
    <source>
        <dbReference type="EMBL" id="OBV37509.1"/>
    </source>
</evidence>
<proteinExistence type="inferred from homology"/>
<feature type="domain" description="Carbohydrate kinase FGGY N-terminal" evidence="5">
    <location>
        <begin position="3"/>
        <end position="249"/>
    </location>
</feature>
<gene>
    <name evidence="7" type="ORF">ASR47_1003169</name>
</gene>
<dbReference type="RefSeq" id="WP_065309749.1">
    <property type="nucleotide sequence ID" value="NZ_LOCQ01000060.1"/>
</dbReference>
<protein>
    <submittedName>
        <fullName evidence="7">Xylulokinase</fullName>
        <ecNumber evidence="7">2.7.1.17</ecNumber>
    </submittedName>
</protein>
<dbReference type="EC" id="2.7.1.17" evidence="7"/>
<dbReference type="PANTHER" id="PTHR43095">
    <property type="entry name" value="SUGAR KINASE"/>
    <property type="match status" value="1"/>
</dbReference>
<name>A0A1A7BXN4_9BURK</name>
<dbReference type="PATRIC" id="fig|1747903.4.peg.1028"/>
<evidence type="ECO:0000256" key="1">
    <source>
        <dbReference type="ARBA" id="ARBA00009156"/>
    </source>
</evidence>
<dbReference type="InterPro" id="IPR000577">
    <property type="entry name" value="Carb_kinase_FGGY"/>
</dbReference>
<sequence length="514" mass="55396">MDYVIGVDIGTQSTKALLVDSTGAIVAQHAHGYQVDTPKPLWAEQWPDVWYQAVIDCVREVVSKGGVPAAQIKAICVSSLYGGSGIPVDEAMQPLHPCLIWMDRRATDEVDWVKRQIDLERLHAITSNGVDSYYGYTKMLWLKNHQAAVWERTRYLLPPNSYINYLLCGEVAVDHSSAGNIGGVYDMAARGWSAEMLAALGIPARMMPKRLVDSSEVVGALLPHVAEQLGLAAGTKVVAGGVDAAVATLAAGVSRAGQHVAMIGTSMCWGTIRQHADASHGLISMPHVFNSQHDLYVFGGAITAGASVSWFRDAFCQADIDDAQRQGYADVHQLMEENAARVPAGADGVLFLPYLMGERSPIWDAGASGAFLGLNLYHGRAHLYRAVLEGVSFALKHNIDAGSQGAATLDDKLIVVGGAAHSPLWMQIIADITGYQVYTIAENVEAALGAALLAALGTGLISRETAQQGWVTLVPRSRPQPDASATYRRVFGVYRDAYPALQSLMHRLRPDRQQ</sequence>
<dbReference type="Pfam" id="PF02782">
    <property type="entry name" value="FGGY_C"/>
    <property type="match status" value="1"/>
</dbReference>
<evidence type="ECO:0000259" key="5">
    <source>
        <dbReference type="Pfam" id="PF00370"/>
    </source>
</evidence>
<keyword evidence="8" id="KW-1185">Reference proteome</keyword>
<organism evidence="7 8">
    <name type="scientific">Janthinobacterium psychrotolerans</name>
    <dbReference type="NCBI Taxonomy" id="1747903"/>
    <lineage>
        <taxon>Bacteria</taxon>
        <taxon>Pseudomonadati</taxon>
        <taxon>Pseudomonadota</taxon>
        <taxon>Betaproteobacteria</taxon>
        <taxon>Burkholderiales</taxon>
        <taxon>Oxalobacteraceae</taxon>
        <taxon>Janthinobacterium</taxon>
    </lineage>
</organism>
<dbReference type="InterPro" id="IPR043129">
    <property type="entry name" value="ATPase_NBD"/>
</dbReference>
<evidence type="ECO:0000256" key="3">
    <source>
        <dbReference type="ARBA" id="ARBA00022777"/>
    </source>
</evidence>
<dbReference type="InterPro" id="IPR050406">
    <property type="entry name" value="FGGY_Carb_Kinase"/>
</dbReference>
<dbReference type="GO" id="GO:0004856">
    <property type="term" value="F:D-xylulokinase activity"/>
    <property type="evidence" value="ECO:0007669"/>
    <property type="project" value="UniProtKB-EC"/>
</dbReference>
<dbReference type="PANTHER" id="PTHR43095:SF5">
    <property type="entry name" value="XYLULOSE KINASE"/>
    <property type="match status" value="1"/>
</dbReference>
<accession>A0A1A7BXN4</accession>
<dbReference type="EMBL" id="LOCQ01000060">
    <property type="protein sequence ID" value="OBV37509.1"/>
    <property type="molecule type" value="Genomic_DNA"/>
</dbReference>
<dbReference type="PROSITE" id="PS00445">
    <property type="entry name" value="FGGY_KINASES_2"/>
    <property type="match status" value="1"/>
</dbReference>
<dbReference type="Proteomes" id="UP000092713">
    <property type="component" value="Unassembled WGS sequence"/>
</dbReference>
<keyword evidence="3 4" id="KW-0418">Kinase</keyword>
<evidence type="ECO:0000259" key="6">
    <source>
        <dbReference type="Pfam" id="PF02782"/>
    </source>
</evidence>
<keyword evidence="2 4" id="KW-0808">Transferase</keyword>
<comment type="similarity">
    <text evidence="1 4">Belongs to the FGGY kinase family.</text>
</comment>